<keyword evidence="8" id="KW-1185">Reference proteome</keyword>
<dbReference type="GO" id="GO:0003677">
    <property type="term" value="F:DNA binding"/>
    <property type="evidence" value="ECO:0007669"/>
    <property type="project" value="UniProtKB-KW"/>
</dbReference>
<evidence type="ECO:0000256" key="1">
    <source>
        <dbReference type="ARBA" id="ARBA00004123"/>
    </source>
</evidence>
<dbReference type="SUPFAM" id="SSF101936">
    <property type="entry name" value="DNA-binding pseudobarrel domain"/>
    <property type="match status" value="1"/>
</dbReference>
<dbReference type="InterPro" id="IPR015300">
    <property type="entry name" value="DNA-bd_pseudobarrel_sf"/>
</dbReference>
<sequence length="325" mass="37117">MSVMWENEICILGNGWDSFVKEIELECGDTLVLFNSNCSTEIFVNACIFKKEDMIVNLQKDKMQTTNSFFKVVSETSLEEGMLVVPKCIKDTYGEMLSGMKEVEVCGERRFLFFSIIGGYLANIGKILEVFHVIPTETIIFTIGNNNILKARAYQEDGKEIEYSKRLNVLMKNESEEENGKGDHEDTSQNLVLGIESDKMNVDAVFFPQFIIVVKEIHYERAKIKIPEFIMDYGYAIPSNLALQFPNGSVKYVQYDHLDSSFVNMNGFMKEIKRCCARIIVFRYKVSEVFAVNAFSDDGTEVDYSPMRARGPLYSRGTPNNQLFC</sequence>
<protein>
    <recommendedName>
        <fullName evidence="6">TF-B3 domain-containing protein</fullName>
    </recommendedName>
</protein>
<reference evidence="7" key="2">
    <citation type="submission" date="2023-05" db="EMBL/GenBank/DDBJ databases">
        <authorList>
            <person name="Schelkunov M.I."/>
        </authorList>
    </citation>
    <scope>NUCLEOTIDE SEQUENCE</scope>
    <source>
        <strain evidence="7">Hsosn_3</strain>
        <tissue evidence="7">Leaf</tissue>
    </source>
</reference>
<evidence type="ECO:0000313" key="7">
    <source>
        <dbReference type="EMBL" id="KAK1371883.1"/>
    </source>
</evidence>
<keyword evidence="3" id="KW-0238">DNA-binding</keyword>
<dbReference type="PROSITE" id="PS50863">
    <property type="entry name" value="B3"/>
    <property type="match status" value="1"/>
</dbReference>
<dbReference type="InterPro" id="IPR003340">
    <property type="entry name" value="B3_DNA-bd"/>
</dbReference>
<reference evidence="7" key="1">
    <citation type="submission" date="2023-02" db="EMBL/GenBank/DDBJ databases">
        <title>Genome of toxic invasive species Heracleum sosnowskyi carries increased number of genes despite the absence of recent whole-genome duplications.</title>
        <authorList>
            <person name="Schelkunov M."/>
            <person name="Shtratnikova V."/>
            <person name="Makarenko M."/>
            <person name="Klepikova A."/>
            <person name="Omelchenko D."/>
            <person name="Novikova G."/>
            <person name="Obukhova E."/>
            <person name="Bogdanov V."/>
            <person name="Penin A."/>
            <person name="Logacheva M."/>
        </authorList>
    </citation>
    <scope>NUCLEOTIDE SEQUENCE</scope>
    <source>
        <strain evidence="7">Hsosn_3</strain>
        <tissue evidence="7">Leaf</tissue>
    </source>
</reference>
<keyword evidence="5" id="KW-0539">Nucleus</keyword>
<keyword evidence="4" id="KW-0804">Transcription</keyword>
<evidence type="ECO:0000256" key="2">
    <source>
        <dbReference type="ARBA" id="ARBA00023015"/>
    </source>
</evidence>
<dbReference type="GO" id="GO:0005634">
    <property type="term" value="C:nucleus"/>
    <property type="evidence" value="ECO:0007669"/>
    <property type="project" value="UniProtKB-SubCell"/>
</dbReference>
<organism evidence="7 8">
    <name type="scientific">Heracleum sosnowskyi</name>
    <dbReference type="NCBI Taxonomy" id="360622"/>
    <lineage>
        <taxon>Eukaryota</taxon>
        <taxon>Viridiplantae</taxon>
        <taxon>Streptophyta</taxon>
        <taxon>Embryophyta</taxon>
        <taxon>Tracheophyta</taxon>
        <taxon>Spermatophyta</taxon>
        <taxon>Magnoliopsida</taxon>
        <taxon>eudicotyledons</taxon>
        <taxon>Gunneridae</taxon>
        <taxon>Pentapetalae</taxon>
        <taxon>asterids</taxon>
        <taxon>campanulids</taxon>
        <taxon>Apiales</taxon>
        <taxon>Apiaceae</taxon>
        <taxon>Apioideae</taxon>
        <taxon>apioid superclade</taxon>
        <taxon>Tordylieae</taxon>
        <taxon>Tordyliinae</taxon>
        <taxon>Heracleum</taxon>
    </lineage>
</organism>
<evidence type="ECO:0000259" key="6">
    <source>
        <dbReference type="PROSITE" id="PS50863"/>
    </source>
</evidence>
<proteinExistence type="predicted"/>
<keyword evidence="2" id="KW-0805">Transcription regulation</keyword>
<dbReference type="EMBL" id="JAUIZM010000008">
    <property type="protein sequence ID" value="KAK1371883.1"/>
    <property type="molecule type" value="Genomic_DNA"/>
</dbReference>
<evidence type="ECO:0000256" key="5">
    <source>
        <dbReference type="ARBA" id="ARBA00023242"/>
    </source>
</evidence>
<evidence type="ECO:0000256" key="3">
    <source>
        <dbReference type="ARBA" id="ARBA00023125"/>
    </source>
</evidence>
<evidence type="ECO:0000313" key="8">
    <source>
        <dbReference type="Proteomes" id="UP001237642"/>
    </source>
</evidence>
<gene>
    <name evidence="7" type="ORF">POM88_037975</name>
</gene>
<evidence type="ECO:0000256" key="4">
    <source>
        <dbReference type="ARBA" id="ARBA00023163"/>
    </source>
</evidence>
<comment type="subcellular location">
    <subcellularLocation>
        <location evidence="1">Nucleus</location>
    </subcellularLocation>
</comment>
<comment type="caution">
    <text evidence="7">The sequence shown here is derived from an EMBL/GenBank/DDBJ whole genome shotgun (WGS) entry which is preliminary data.</text>
</comment>
<dbReference type="AlphaFoldDB" id="A0AAD8MH94"/>
<accession>A0AAD8MH94</accession>
<dbReference type="Proteomes" id="UP001237642">
    <property type="component" value="Unassembled WGS sequence"/>
</dbReference>
<name>A0AAD8MH94_9APIA</name>
<feature type="domain" description="TF-B3" evidence="6">
    <location>
        <begin position="1"/>
        <end position="52"/>
    </location>
</feature>